<dbReference type="GO" id="GO:0005506">
    <property type="term" value="F:iron ion binding"/>
    <property type="evidence" value="ECO:0007669"/>
    <property type="project" value="InterPro"/>
</dbReference>
<keyword evidence="3 5" id="KW-1133">Transmembrane helix</keyword>
<keyword evidence="8" id="KW-1185">Reference proteome</keyword>
<evidence type="ECO:0000256" key="3">
    <source>
        <dbReference type="ARBA" id="ARBA00022989"/>
    </source>
</evidence>
<name>A0A8C4QUH5_EPTBU</name>
<dbReference type="PANTHER" id="PTHR11863">
    <property type="entry name" value="STEROL DESATURASE"/>
    <property type="match status" value="1"/>
</dbReference>
<evidence type="ECO:0000256" key="2">
    <source>
        <dbReference type="ARBA" id="ARBA00022692"/>
    </source>
</evidence>
<dbReference type="InterPro" id="IPR050307">
    <property type="entry name" value="Sterol_Desaturase_Related"/>
</dbReference>
<dbReference type="GO" id="GO:0016491">
    <property type="term" value="F:oxidoreductase activity"/>
    <property type="evidence" value="ECO:0007669"/>
    <property type="project" value="InterPro"/>
</dbReference>
<protein>
    <submittedName>
        <fullName evidence="7">Sterol-C5-desaturase</fullName>
    </submittedName>
</protein>
<dbReference type="GeneTree" id="ENSGT00550000075101"/>
<dbReference type="Proteomes" id="UP000694388">
    <property type="component" value="Unplaced"/>
</dbReference>
<dbReference type="OMA" id="FVFICPM"/>
<reference evidence="7" key="1">
    <citation type="submission" date="2025-08" db="UniProtKB">
        <authorList>
            <consortium name="Ensembl"/>
        </authorList>
    </citation>
    <scope>IDENTIFICATION</scope>
</reference>
<dbReference type="AlphaFoldDB" id="A0A8C4QUH5"/>
<comment type="subcellular location">
    <subcellularLocation>
        <location evidence="1">Membrane</location>
    </subcellularLocation>
</comment>
<feature type="transmembrane region" description="Helical" evidence="5">
    <location>
        <begin position="180"/>
        <end position="201"/>
    </location>
</feature>
<reference evidence="7" key="2">
    <citation type="submission" date="2025-09" db="UniProtKB">
        <authorList>
            <consortium name="Ensembl"/>
        </authorList>
    </citation>
    <scope>IDENTIFICATION</scope>
</reference>
<feature type="domain" description="Fatty acid hydroxylase" evidence="6">
    <location>
        <begin position="124"/>
        <end position="252"/>
    </location>
</feature>
<keyword evidence="2 5" id="KW-0812">Transmembrane</keyword>
<evidence type="ECO:0000256" key="5">
    <source>
        <dbReference type="SAM" id="Phobius"/>
    </source>
</evidence>
<organism evidence="7 8">
    <name type="scientific">Eptatretus burgeri</name>
    <name type="common">Inshore hagfish</name>
    <dbReference type="NCBI Taxonomy" id="7764"/>
    <lineage>
        <taxon>Eukaryota</taxon>
        <taxon>Metazoa</taxon>
        <taxon>Chordata</taxon>
        <taxon>Craniata</taxon>
        <taxon>Vertebrata</taxon>
        <taxon>Cyclostomata</taxon>
        <taxon>Myxini</taxon>
        <taxon>Myxiniformes</taxon>
        <taxon>Myxinidae</taxon>
        <taxon>Eptatretinae</taxon>
        <taxon>Eptatretus</taxon>
    </lineage>
</organism>
<evidence type="ECO:0000256" key="1">
    <source>
        <dbReference type="ARBA" id="ARBA00004370"/>
    </source>
</evidence>
<accession>A0A8C4QUH5</accession>
<dbReference type="InterPro" id="IPR006694">
    <property type="entry name" value="Fatty_acid_hydroxylase"/>
</dbReference>
<dbReference type="GO" id="GO:0008610">
    <property type="term" value="P:lipid biosynthetic process"/>
    <property type="evidence" value="ECO:0007669"/>
    <property type="project" value="InterPro"/>
</dbReference>
<dbReference type="Pfam" id="PF04116">
    <property type="entry name" value="FA_hydroxylase"/>
    <property type="match status" value="1"/>
</dbReference>
<keyword evidence="4 5" id="KW-0472">Membrane</keyword>
<sequence length="264" mass="30696">MDIVLRVADYYVLTPHVYPASWVEDDVVRQFLSLFVISIISGMILYLGCGVISYQLIFDHNIMNNKLFLKNQVYREISDSLRSIPWMAAPTALLFLAEVRGYSKLHEKFEFSAFEWLCFASSAVTFILFTDMCIYWIHRGLHHKAVYKTFHKPHHTWIVPSPFASHAFHPVDGFLQGFPYHLYVFLFPLHKVLYLSLYVLVNIWTVSIHDGARAVPKPLACLVNGAAHHSAHHRYFDCNYGQYLTFWDKVGGSYRKPDEELKDE</sequence>
<proteinExistence type="predicted"/>
<evidence type="ECO:0000256" key="4">
    <source>
        <dbReference type="ARBA" id="ARBA00023136"/>
    </source>
</evidence>
<dbReference type="Ensembl" id="ENSEBUT00000020267.1">
    <property type="protein sequence ID" value="ENSEBUP00000019691.1"/>
    <property type="gene ID" value="ENSEBUG00000012235.1"/>
</dbReference>
<feature type="transmembrane region" description="Helical" evidence="5">
    <location>
        <begin position="114"/>
        <end position="137"/>
    </location>
</feature>
<feature type="transmembrane region" description="Helical" evidence="5">
    <location>
        <begin position="31"/>
        <end position="57"/>
    </location>
</feature>
<dbReference type="GO" id="GO:0016020">
    <property type="term" value="C:membrane"/>
    <property type="evidence" value="ECO:0007669"/>
    <property type="project" value="UniProtKB-SubCell"/>
</dbReference>
<evidence type="ECO:0000313" key="7">
    <source>
        <dbReference type="Ensembl" id="ENSEBUP00000019691.1"/>
    </source>
</evidence>
<evidence type="ECO:0000259" key="6">
    <source>
        <dbReference type="Pfam" id="PF04116"/>
    </source>
</evidence>
<evidence type="ECO:0000313" key="8">
    <source>
        <dbReference type="Proteomes" id="UP000694388"/>
    </source>
</evidence>